<organism evidence="2">
    <name type="scientific">Paenibacillus sp. AN1007</name>
    <dbReference type="NCBI Taxonomy" id="3151385"/>
    <lineage>
        <taxon>Bacteria</taxon>
        <taxon>Bacillati</taxon>
        <taxon>Bacillota</taxon>
        <taxon>Bacilli</taxon>
        <taxon>Bacillales</taxon>
        <taxon>Paenibacillaceae</taxon>
        <taxon>Paenibacillus</taxon>
    </lineage>
</organism>
<dbReference type="AlphaFoldDB" id="A0AAU8NAS8"/>
<evidence type="ECO:0000313" key="2">
    <source>
        <dbReference type="EMBL" id="XCP93607.1"/>
    </source>
</evidence>
<name>A0AAU8NAS8_9BACL</name>
<dbReference type="Pfam" id="PF21311">
    <property type="entry name" value="Phage_RBD_prop"/>
    <property type="match status" value="1"/>
</dbReference>
<dbReference type="RefSeq" id="WP_342554495.1">
    <property type="nucleotide sequence ID" value="NZ_CP159992.1"/>
</dbReference>
<accession>A0AAU8NAS8</accession>
<feature type="domain" description="P68 RBP/TagC-like beta-propeller" evidence="1">
    <location>
        <begin position="70"/>
        <end position="214"/>
    </location>
</feature>
<proteinExistence type="predicted"/>
<evidence type="ECO:0000259" key="1">
    <source>
        <dbReference type="Pfam" id="PF21311"/>
    </source>
</evidence>
<protein>
    <submittedName>
        <fullName evidence="2">Helveticin J family class III bacteriocin</fullName>
    </submittedName>
</protein>
<dbReference type="InterPro" id="IPR048799">
    <property type="entry name" value="P68_RBP_TagC-like_beta-prop"/>
</dbReference>
<gene>
    <name evidence="2" type="ORF">ABXS70_20705</name>
</gene>
<reference evidence="2" key="1">
    <citation type="submission" date="2024-05" db="EMBL/GenBank/DDBJ databases">
        <title>Draft genome assemblies of 36 bacteria isolated from hibernating arctic ground squirrels.</title>
        <authorList>
            <person name="McKee H."/>
            <person name="Mullen L."/>
            <person name="Drown D.M."/>
            <person name="Duddleston K.N."/>
        </authorList>
    </citation>
    <scope>NUCLEOTIDE SEQUENCE</scope>
    <source>
        <strain evidence="2">AN1007</strain>
    </source>
</reference>
<sequence length="334" mass="36944">MIKNQFMNVTTMRWKTLLSAFLAFIVFVMSVTPAIAASPGKTVNASARLAYNLKGLKFDRVVQKAYVADKYVYVTQRVGGACHLSRLLIKGSDAAYVDHMTITNSGHCQTLDMYTYNGANYFYFSSKADPSTRQYWSLQVARLQYAAGKTVDYTDLHRFTYMNYANKNGSRQGETYRVDGGGNSKYTVFRVQMKKEKNKADKVVWSIYDTAALNRLLDQNKQVRMDSPAAVKAAVASFTQSGSGIIRPNGSFQGVDLLGKTQIFTSGGAEGETPQIAKISSAGTYQSLVKITNVGKREIEGVQTKNGSVYFTIVADPGNKKNGQKIYYVSDSLF</sequence>
<dbReference type="EMBL" id="CP159992">
    <property type="protein sequence ID" value="XCP93607.1"/>
    <property type="molecule type" value="Genomic_DNA"/>
</dbReference>